<reference evidence="1" key="1">
    <citation type="journal article" date="2020" name="Stud. Mycol.">
        <title>101 Dothideomycetes genomes: a test case for predicting lifestyles and emergence of pathogens.</title>
        <authorList>
            <person name="Haridas S."/>
            <person name="Albert R."/>
            <person name="Binder M."/>
            <person name="Bloem J."/>
            <person name="Labutti K."/>
            <person name="Salamov A."/>
            <person name="Andreopoulos B."/>
            <person name="Baker S."/>
            <person name="Barry K."/>
            <person name="Bills G."/>
            <person name="Bluhm B."/>
            <person name="Cannon C."/>
            <person name="Castanera R."/>
            <person name="Culley D."/>
            <person name="Daum C."/>
            <person name="Ezra D."/>
            <person name="Gonzalez J."/>
            <person name="Henrissat B."/>
            <person name="Kuo A."/>
            <person name="Liang C."/>
            <person name="Lipzen A."/>
            <person name="Lutzoni F."/>
            <person name="Magnuson J."/>
            <person name="Mondo S."/>
            <person name="Nolan M."/>
            <person name="Ohm R."/>
            <person name="Pangilinan J."/>
            <person name="Park H.-J."/>
            <person name="Ramirez L."/>
            <person name="Alfaro M."/>
            <person name="Sun H."/>
            <person name="Tritt A."/>
            <person name="Yoshinaga Y."/>
            <person name="Zwiers L.-H."/>
            <person name="Turgeon B."/>
            <person name="Goodwin S."/>
            <person name="Spatafora J."/>
            <person name="Crous P."/>
            <person name="Grigoriev I."/>
        </authorList>
    </citation>
    <scope>NUCLEOTIDE SEQUENCE</scope>
    <source>
        <strain evidence="1">CBS 107.79</strain>
    </source>
</reference>
<gene>
    <name evidence="1" type="ORF">BU23DRAFT_146678</name>
</gene>
<dbReference type="EMBL" id="ML976684">
    <property type="protein sequence ID" value="KAF1972942.1"/>
    <property type="molecule type" value="Genomic_DNA"/>
</dbReference>
<sequence length="149" mass="16728">MQQFLTAFNISQPRMSLASRRVKSLHTIDTSVPHQQPAYLHIFNVTSTRTVALRPRYKSCVPQHAVAETPQKHERPPKRVWGSNASPLPICMACPKATAAPILMCRAPCGDAAPCYTDGHRRRGRSPRGPRCIRRSSRCVWGYGMLCME</sequence>
<organism evidence="1 2">
    <name type="scientific">Bimuria novae-zelandiae CBS 107.79</name>
    <dbReference type="NCBI Taxonomy" id="1447943"/>
    <lineage>
        <taxon>Eukaryota</taxon>
        <taxon>Fungi</taxon>
        <taxon>Dikarya</taxon>
        <taxon>Ascomycota</taxon>
        <taxon>Pezizomycotina</taxon>
        <taxon>Dothideomycetes</taxon>
        <taxon>Pleosporomycetidae</taxon>
        <taxon>Pleosporales</taxon>
        <taxon>Massarineae</taxon>
        <taxon>Didymosphaeriaceae</taxon>
        <taxon>Bimuria</taxon>
    </lineage>
</organism>
<proteinExistence type="predicted"/>
<keyword evidence="2" id="KW-1185">Reference proteome</keyword>
<evidence type="ECO:0000313" key="1">
    <source>
        <dbReference type="EMBL" id="KAF1972942.1"/>
    </source>
</evidence>
<accession>A0A6A5VAB5</accession>
<protein>
    <submittedName>
        <fullName evidence="1">Uncharacterized protein</fullName>
    </submittedName>
</protein>
<evidence type="ECO:0000313" key="2">
    <source>
        <dbReference type="Proteomes" id="UP000800036"/>
    </source>
</evidence>
<dbReference type="AlphaFoldDB" id="A0A6A5VAB5"/>
<name>A0A6A5VAB5_9PLEO</name>
<dbReference type="Proteomes" id="UP000800036">
    <property type="component" value="Unassembled WGS sequence"/>
</dbReference>